<dbReference type="Gene3D" id="1.20.1720.10">
    <property type="entry name" value="Multidrug resistance protein D"/>
    <property type="match status" value="1"/>
</dbReference>
<feature type="domain" description="Major facilitator superfamily (MFS) profile" evidence="7">
    <location>
        <begin position="31"/>
        <end position="414"/>
    </location>
</feature>
<evidence type="ECO:0000256" key="1">
    <source>
        <dbReference type="ARBA" id="ARBA00004141"/>
    </source>
</evidence>
<organism evidence="8 9">
    <name type="scientific">Pedobacter westerhofensis</name>
    <dbReference type="NCBI Taxonomy" id="425512"/>
    <lineage>
        <taxon>Bacteria</taxon>
        <taxon>Pseudomonadati</taxon>
        <taxon>Bacteroidota</taxon>
        <taxon>Sphingobacteriia</taxon>
        <taxon>Sphingobacteriales</taxon>
        <taxon>Sphingobacteriaceae</taxon>
        <taxon>Pedobacter</taxon>
    </lineage>
</organism>
<feature type="transmembrane region" description="Helical" evidence="6">
    <location>
        <begin position="120"/>
        <end position="137"/>
    </location>
</feature>
<dbReference type="GO" id="GO:1990961">
    <property type="term" value="P:xenobiotic detoxification by transmembrane export across the plasma membrane"/>
    <property type="evidence" value="ECO:0007669"/>
    <property type="project" value="TreeGrafter"/>
</dbReference>
<dbReference type="GO" id="GO:0015385">
    <property type="term" value="F:sodium:proton antiporter activity"/>
    <property type="evidence" value="ECO:0007669"/>
    <property type="project" value="TreeGrafter"/>
</dbReference>
<dbReference type="EMBL" id="FXTN01000002">
    <property type="protein sequence ID" value="SMO44928.1"/>
    <property type="molecule type" value="Genomic_DNA"/>
</dbReference>
<feature type="transmembrane region" description="Helical" evidence="6">
    <location>
        <begin position="66"/>
        <end position="85"/>
    </location>
</feature>
<evidence type="ECO:0000313" key="9">
    <source>
        <dbReference type="Proteomes" id="UP000320300"/>
    </source>
</evidence>
<evidence type="ECO:0000256" key="6">
    <source>
        <dbReference type="SAM" id="Phobius"/>
    </source>
</evidence>
<feature type="transmembrane region" description="Helical" evidence="6">
    <location>
        <begin position="97"/>
        <end position="114"/>
    </location>
</feature>
<dbReference type="OrthoDB" id="9814303at2"/>
<feature type="transmembrane region" description="Helical" evidence="6">
    <location>
        <begin position="323"/>
        <end position="344"/>
    </location>
</feature>
<keyword evidence="3 6" id="KW-0812">Transmembrane</keyword>
<evidence type="ECO:0000256" key="3">
    <source>
        <dbReference type="ARBA" id="ARBA00022692"/>
    </source>
</evidence>
<dbReference type="SUPFAM" id="SSF103473">
    <property type="entry name" value="MFS general substrate transporter"/>
    <property type="match status" value="1"/>
</dbReference>
<dbReference type="AlphaFoldDB" id="A0A521BCW9"/>
<feature type="transmembrane region" description="Helical" evidence="6">
    <location>
        <begin position="233"/>
        <end position="258"/>
    </location>
</feature>
<proteinExistence type="predicted"/>
<reference evidence="8 9" key="1">
    <citation type="submission" date="2017-05" db="EMBL/GenBank/DDBJ databases">
        <authorList>
            <person name="Varghese N."/>
            <person name="Submissions S."/>
        </authorList>
    </citation>
    <scope>NUCLEOTIDE SEQUENCE [LARGE SCALE GENOMIC DNA]</scope>
    <source>
        <strain evidence="8 9">DSM 19036</strain>
    </source>
</reference>
<feature type="transmembrane region" description="Helical" evidence="6">
    <location>
        <begin position="183"/>
        <end position="204"/>
    </location>
</feature>
<evidence type="ECO:0000256" key="4">
    <source>
        <dbReference type="ARBA" id="ARBA00022989"/>
    </source>
</evidence>
<dbReference type="InterPro" id="IPR011701">
    <property type="entry name" value="MFS"/>
</dbReference>
<dbReference type="PANTHER" id="PTHR23502">
    <property type="entry name" value="MAJOR FACILITATOR SUPERFAMILY"/>
    <property type="match status" value="1"/>
</dbReference>
<dbReference type="InterPro" id="IPR036259">
    <property type="entry name" value="MFS_trans_sf"/>
</dbReference>
<accession>A0A521BCW9</accession>
<dbReference type="Pfam" id="PF07690">
    <property type="entry name" value="MFS_1"/>
    <property type="match status" value="1"/>
</dbReference>
<dbReference type="InterPro" id="IPR020846">
    <property type="entry name" value="MFS_dom"/>
</dbReference>
<feature type="transmembrane region" description="Helical" evidence="6">
    <location>
        <begin position="158"/>
        <end position="177"/>
    </location>
</feature>
<evidence type="ECO:0000259" key="7">
    <source>
        <dbReference type="PROSITE" id="PS50850"/>
    </source>
</evidence>
<sequence length="414" mass="45491">MIKNEQSGALTNPIRTNITTKTITDSNRKKATILAFALIPLSGLATDIYLPSFPDMALSFKTGASSIQYTIICFLLSYGIAQLFVGSVIDSFGRYRINLVSLLVFASSSFAIVYTSDIHILYLMRVVQGITTAFIVVGKRAFFVDVYTGEKRRHYTSLLSIVWATAPILAPFFGGYLQKSFGWQSNFIVLGMYALVMFVLELIYSGESINVKHHFHPKSIFNVYKTLLSSADFTFGIVVLGISFGTLMIFSMSAPFIVEHQFHLSPVATGYCALLSGLSIFIGGIVGKMIKAGSLSTRLILSNAIQLVLIGLMYFLTSIYTSLPFLMTFVVLIHMVGGIIYNLFFTYCLTRFPLNAGVASGITSGGSYLVTSFVTSLLFGIFVIKDQSSLAIGYLILALLTTAVLLFLRKRLAY</sequence>
<dbReference type="PROSITE" id="PS50850">
    <property type="entry name" value="MFS"/>
    <property type="match status" value="1"/>
</dbReference>
<feature type="transmembrane region" description="Helical" evidence="6">
    <location>
        <begin position="390"/>
        <end position="408"/>
    </location>
</feature>
<dbReference type="RefSeq" id="WP_142526882.1">
    <property type="nucleotide sequence ID" value="NZ_CBCSJO010000003.1"/>
</dbReference>
<dbReference type="PANTHER" id="PTHR23502:SF132">
    <property type="entry name" value="POLYAMINE TRANSPORTER 2-RELATED"/>
    <property type="match status" value="1"/>
</dbReference>
<gene>
    <name evidence="8" type="ORF">SAMN06265348_102198</name>
</gene>
<dbReference type="Proteomes" id="UP000320300">
    <property type="component" value="Unassembled WGS sequence"/>
</dbReference>
<comment type="subcellular location">
    <subcellularLocation>
        <location evidence="1">Membrane</location>
        <topology evidence="1">Multi-pass membrane protein</topology>
    </subcellularLocation>
</comment>
<feature type="transmembrane region" description="Helical" evidence="6">
    <location>
        <begin position="264"/>
        <end position="287"/>
    </location>
</feature>
<feature type="transmembrane region" description="Helical" evidence="6">
    <location>
        <begin position="31"/>
        <end position="50"/>
    </location>
</feature>
<name>A0A521BCW9_9SPHI</name>
<keyword evidence="4 6" id="KW-1133">Transmembrane helix</keyword>
<keyword evidence="9" id="KW-1185">Reference proteome</keyword>
<keyword evidence="2" id="KW-0813">Transport</keyword>
<evidence type="ECO:0000256" key="5">
    <source>
        <dbReference type="ARBA" id="ARBA00023136"/>
    </source>
</evidence>
<feature type="transmembrane region" description="Helical" evidence="6">
    <location>
        <begin position="299"/>
        <end position="317"/>
    </location>
</feature>
<protein>
    <submittedName>
        <fullName evidence="8">Predicted arabinose efflux permease, MFS family</fullName>
    </submittedName>
</protein>
<dbReference type="GO" id="GO:0005886">
    <property type="term" value="C:plasma membrane"/>
    <property type="evidence" value="ECO:0007669"/>
    <property type="project" value="TreeGrafter"/>
</dbReference>
<keyword evidence="5 6" id="KW-0472">Membrane</keyword>
<evidence type="ECO:0000313" key="8">
    <source>
        <dbReference type="EMBL" id="SMO44928.1"/>
    </source>
</evidence>
<evidence type="ECO:0000256" key="2">
    <source>
        <dbReference type="ARBA" id="ARBA00022448"/>
    </source>
</evidence>